<evidence type="ECO:0000313" key="3">
    <source>
        <dbReference type="Proteomes" id="UP000464314"/>
    </source>
</evidence>
<dbReference type="AlphaFoldDB" id="A0A6P1TL67"/>
<dbReference type="Gene3D" id="1.10.10.10">
    <property type="entry name" value="Winged helix-like DNA-binding domain superfamily/Winged helix DNA-binding domain"/>
    <property type="match status" value="1"/>
</dbReference>
<proteinExistence type="predicted"/>
<organism evidence="2 3">
    <name type="scientific">Anaerocolumna sedimenticola</name>
    <dbReference type="NCBI Taxonomy" id="2696063"/>
    <lineage>
        <taxon>Bacteria</taxon>
        <taxon>Bacillati</taxon>
        <taxon>Bacillota</taxon>
        <taxon>Clostridia</taxon>
        <taxon>Lachnospirales</taxon>
        <taxon>Lachnospiraceae</taxon>
        <taxon>Anaerocolumna</taxon>
    </lineage>
</organism>
<dbReference type="SUPFAM" id="SSF46785">
    <property type="entry name" value="Winged helix' DNA-binding domain"/>
    <property type="match status" value="1"/>
</dbReference>
<gene>
    <name evidence="2" type="ORF">Ana3638_14250</name>
</gene>
<dbReference type="Proteomes" id="UP000464314">
    <property type="component" value="Chromosome"/>
</dbReference>
<reference evidence="2 3" key="1">
    <citation type="submission" date="2020-01" db="EMBL/GenBank/DDBJ databases">
        <title>Genome analysis of Anaerocolumna sp. CBA3638.</title>
        <authorList>
            <person name="Kim J."/>
            <person name="Roh S.W."/>
        </authorList>
    </citation>
    <scope>NUCLEOTIDE SEQUENCE [LARGE SCALE GENOMIC DNA]</scope>
    <source>
        <strain evidence="2 3">CBA3638</strain>
    </source>
</reference>
<dbReference type="InterPro" id="IPR036388">
    <property type="entry name" value="WH-like_DNA-bd_sf"/>
</dbReference>
<evidence type="ECO:0000313" key="2">
    <source>
        <dbReference type="EMBL" id="QHQ61794.1"/>
    </source>
</evidence>
<sequence length="155" mass="17932">MDSIDKKAYVFGSIFTLANRLQILGDKLDKNLTVKQWLLLAGLTKYTNEAPTLSEVAAQIGNSRQNIKKMALILEREGFLILKKDSQDARILRLELTCNCKEYLKKRENKEIKFIEELFTGFPADLLNGLYSGIEMLSNTVKEMEINYEFKEWEE</sequence>
<dbReference type="KEGG" id="anr:Ana3638_14250"/>
<feature type="domain" description="HTH marR-type" evidence="1">
    <location>
        <begin position="25"/>
        <end position="127"/>
    </location>
</feature>
<dbReference type="RefSeq" id="WP_161838619.1">
    <property type="nucleotide sequence ID" value="NZ_CP048000.1"/>
</dbReference>
<keyword evidence="3" id="KW-1185">Reference proteome</keyword>
<dbReference type="InterPro" id="IPR036390">
    <property type="entry name" value="WH_DNA-bd_sf"/>
</dbReference>
<dbReference type="SMART" id="SM00347">
    <property type="entry name" value="HTH_MARR"/>
    <property type="match status" value="1"/>
</dbReference>
<name>A0A6P1TL67_9FIRM</name>
<evidence type="ECO:0000259" key="1">
    <source>
        <dbReference type="SMART" id="SM00347"/>
    </source>
</evidence>
<protein>
    <submittedName>
        <fullName evidence="2">MarR family transcriptional regulator</fullName>
    </submittedName>
</protein>
<dbReference type="EMBL" id="CP048000">
    <property type="protein sequence ID" value="QHQ61794.1"/>
    <property type="molecule type" value="Genomic_DNA"/>
</dbReference>
<dbReference type="GO" id="GO:0003700">
    <property type="term" value="F:DNA-binding transcription factor activity"/>
    <property type="evidence" value="ECO:0007669"/>
    <property type="project" value="InterPro"/>
</dbReference>
<accession>A0A6P1TL67</accession>
<dbReference type="InterPro" id="IPR000835">
    <property type="entry name" value="HTH_MarR-typ"/>
</dbReference>